<feature type="transmembrane region" description="Helical" evidence="2">
    <location>
        <begin position="48"/>
        <end position="68"/>
    </location>
</feature>
<keyword evidence="4" id="KW-1185">Reference proteome</keyword>
<dbReference type="EMBL" id="VSRL01000293">
    <property type="protein sequence ID" value="NKE62880.1"/>
    <property type="molecule type" value="Genomic_DNA"/>
</dbReference>
<feature type="region of interest" description="Disordered" evidence="1">
    <location>
        <begin position="1"/>
        <end position="24"/>
    </location>
</feature>
<name>A0ABX1FVD1_9PSEU</name>
<keyword evidence="2" id="KW-0812">Transmembrane</keyword>
<proteinExistence type="predicted"/>
<comment type="caution">
    <text evidence="3">The sequence shown here is derived from an EMBL/GenBank/DDBJ whole genome shotgun (WGS) entry which is preliminary data.</text>
</comment>
<evidence type="ECO:0000313" key="3">
    <source>
        <dbReference type="EMBL" id="NKE62880.1"/>
    </source>
</evidence>
<keyword evidence="2" id="KW-1133">Transmembrane helix</keyword>
<sequence>MSDSTHPGDTSEKSGSTRNTQRGTADQVIQAGDVHGDLNVGTSTLRAWLLPAGIVITAVFVGAAIVAVPGMGKNTTGDIGGQAPSELRVTADLSSNDMGPWGYVSESPDFPGADLVKRLSRPMAAADRAIARDVRLSGAASLRQQVIRLHLEGPKDRAITVTDIRPVIRDTRPPLNGSLVWAPPQGPELSSEVLLKLDDPFPVVQSSVEDATGRRRVPAGPFFPAHTIKLNDGETHEVVVTASADVHSYDYELAVIYQSGANVKEVRVNDSGRDFRISGMACGGPHIASYRAAYVLTGDFSVVPEPNPGHISVLSDC</sequence>
<reference evidence="3 4" key="1">
    <citation type="submission" date="2019-08" db="EMBL/GenBank/DDBJ databases">
        <title>Lentzea from Indian Himalayas.</title>
        <authorList>
            <person name="Mandal S."/>
            <person name="Mallick Gupta A."/>
            <person name="Maiti P.K."/>
            <person name="Sarkar J."/>
            <person name="Mandal S."/>
        </authorList>
    </citation>
    <scope>NUCLEOTIDE SEQUENCE [LARGE SCALE GENOMIC DNA]</scope>
    <source>
        <strain evidence="3 4">PSKA42</strain>
    </source>
</reference>
<keyword evidence="2" id="KW-0472">Membrane</keyword>
<dbReference type="Proteomes" id="UP001515943">
    <property type="component" value="Unassembled WGS sequence"/>
</dbReference>
<gene>
    <name evidence="3" type="ORF">FXN61_41625</name>
</gene>
<evidence type="ECO:0000256" key="1">
    <source>
        <dbReference type="SAM" id="MobiDB-lite"/>
    </source>
</evidence>
<evidence type="ECO:0000256" key="2">
    <source>
        <dbReference type="SAM" id="Phobius"/>
    </source>
</evidence>
<accession>A0ABX1FVD1</accession>
<organism evidence="3 4">
    <name type="scientific">Lentzea indica</name>
    <dbReference type="NCBI Taxonomy" id="2604800"/>
    <lineage>
        <taxon>Bacteria</taxon>
        <taxon>Bacillati</taxon>
        <taxon>Actinomycetota</taxon>
        <taxon>Actinomycetes</taxon>
        <taxon>Pseudonocardiales</taxon>
        <taxon>Pseudonocardiaceae</taxon>
        <taxon>Lentzea</taxon>
    </lineage>
</organism>
<dbReference type="RefSeq" id="WP_167979492.1">
    <property type="nucleotide sequence ID" value="NZ_VSRL01000293.1"/>
</dbReference>
<evidence type="ECO:0000313" key="4">
    <source>
        <dbReference type="Proteomes" id="UP001515943"/>
    </source>
</evidence>
<protein>
    <submittedName>
        <fullName evidence="3">Uncharacterized protein</fullName>
    </submittedName>
</protein>